<dbReference type="InterPro" id="IPR002347">
    <property type="entry name" value="SDR_fam"/>
</dbReference>
<dbReference type="SUPFAM" id="SSF51735">
    <property type="entry name" value="NAD(P)-binding Rossmann-fold domains"/>
    <property type="match status" value="1"/>
</dbReference>
<dbReference type="FunFam" id="3.40.50.720:FF:000084">
    <property type="entry name" value="Short-chain dehydrogenase reductase"/>
    <property type="match status" value="1"/>
</dbReference>
<dbReference type="Proteomes" id="UP000241848">
    <property type="component" value="Unassembled WGS sequence"/>
</dbReference>
<reference evidence="3 4" key="1">
    <citation type="journal article" date="2014" name="BMC Genomics">
        <title>Comparison of environmental and isolate Sulfobacillus genomes reveals diverse carbon, sulfur, nitrogen, and hydrogen metabolisms.</title>
        <authorList>
            <person name="Justice N.B."/>
            <person name="Norman A."/>
            <person name="Brown C.T."/>
            <person name="Singh A."/>
            <person name="Thomas B.C."/>
            <person name="Banfield J.F."/>
        </authorList>
    </citation>
    <scope>NUCLEOTIDE SEQUENCE [LARGE SCALE GENOMIC DNA]</scope>
    <source>
        <strain evidence="3">AMDSBA3</strain>
    </source>
</reference>
<dbReference type="InterPro" id="IPR020904">
    <property type="entry name" value="Sc_DH/Rdtase_CS"/>
</dbReference>
<accession>A0A2T2WGU1</accession>
<organism evidence="3 4">
    <name type="scientific">Sulfobacillus acidophilus</name>
    <dbReference type="NCBI Taxonomy" id="53633"/>
    <lineage>
        <taxon>Bacteria</taxon>
        <taxon>Bacillati</taxon>
        <taxon>Bacillota</taxon>
        <taxon>Clostridia</taxon>
        <taxon>Eubacteriales</taxon>
        <taxon>Clostridiales Family XVII. Incertae Sedis</taxon>
        <taxon>Sulfobacillus</taxon>
    </lineage>
</organism>
<dbReference type="PRINTS" id="PR00081">
    <property type="entry name" value="GDHRDH"/>
</dbReference>
<dbReference type="AlphaFoldDB" id="A0A2T2WGU1"/>
<dbReference type="Pfam" id="PF13561">
    <property type="entry name" value="adh_short_C2"/>
    <property type="match status" value="1"/>
</dbReference>
<protein>
    <submittedName>
        <fullName evidence="3">Uncharacterized protein</fullName>
    </submittedName>
</protein>
<name>A0A2T2WGU1_9FIRM</name>
<comment type="similarity">
    <text evidence="1">Belongs to the short-chain dehydrogenases/reductases (SDR) family.</text>
</comment>
<dbReference type="EMBL" id="PXYV01000034">
    <property type="protein sequence ID" value="PSR21440.1"/>
    <property type="molecule type" value="Genomic_DNA"/>
</dbReference>
<dbReference type="PANTHER" id="PTHR42760">
    <property type="entry name" value="SHORT-CHAIN DEHYDROGENASES/REDUCTASES FAMILY MEMBER"/>
    <property type="match status" value="1"/>
</dbReference>
<dbReference type="PRINTS" id="PR00080">
    <property type="entry name" value="SDRFAMILY"/>
</dbReference>
<comment type="caution">
    <text evidence="3">The sequence shown here is derived from an EMBL/GenBank/DDBJ whole genome shotgun (WGS) entry which is preliminary data.</text>
</comment>
<dbReference type="GO" id="GO:0008206">
    <property type="term" value="P:bile acid metabolic process"/>
    <property type="evidence" value="ECO:0007669"/>
    <property type="project" value="UniProtKB-ARBA"/>
</dbReference>
<gene>
    <name evidence="3" type="ORF">C7B45_10855</name>
</gene>
<evidence type="ECO:0000313" key="3">
    <source>
        <dbReference type="EMBL" id="PSR21440.1"/>
    </source>
</evidence>
<evidence type="ECO:0000256" key="2">
    <source>
        <dbReference type="ARBA" id="ARBA00023002"/>
    </source>
</evidence>
<dbReference type="PANTHER" id="PTHR42760:SF115">
    <property type="entry name" value="3-OXOACYL-[ACYL-CARRIER-PROTEIN] REDUCTASE FABG"/>
    <property type="match status" value="1"/>
</dbReference>
<sequence>MSLFDTMAIVSIGGGSLMDLTNKVAIITGAAGSIGRAIGEKFLEANAHVAFLDINYDALTQLAKDLDARGIPQARWIVAKVDVSIPESIAEAFATVDRELGLCDVAVANAGVAEAAPFLDLTVANWQRTVDINLTGVFLTCQAAAQRMKLKGGGTLLTMSSTNGLVGEKNLAAYNASKAGVLLLTKTIAIELAPFHIRANALNPGMIDTGLAKRSGLDSSFLDRYVEKIPMGRLGLPHEVASAALFLVSDASPFITGAALVIDGGQLSEE</sequence>
<proteinExistence type="inferred from homology"/>
<dbReference type="InterPro" id="IPR036291">
    <property type="entry name" value="NAD(P)-bd_dom_sf"/>
</dbReference>
<dbReference type="NCBIfam" id="NF005559">
    <property type="entry name" value="PRK07231.1"/>
    <property type="match status" value="1"/>
</dbReference>
<dbReference type="GO" id="GO:0016616">
    <property type="term" value="F:oxidoreductase activity, acting on the CH-OH group of donors, NAD or NADP as acceptor"/>
    <property type="evidence" value="ECO:0007669"/>
    <property type="project" value="TreeGrafter"/>
</dbReference>
<evidence type="ECO:0000313" key="4">
    <source>
        <dbReference type="Proteomes" id="UP000241848"/>
    </source>
</evidence>
<dbReference type="PROSITE" id="PS00061">
    <property type="entry name" value="ADH_SHORT"/>
    <property type="match status" value="1"/>
</dbReference>
<dbReference type="CDD" id="cd05233">
    <property type="entry name" value="SDR_c"/>
    <property type="match status" value="1"/>
</dbReference>
<dbReference type="Gene3D" id="3.40.50.720">
    <property type="entry name" value="NAD(P)-binding Rossmann-like Domain"/>
    <property type="match status" value="1"/>
</dbReference>
<keyword evidence="2" id="KW-0560">Oxidoreductase</keyword>
<evidence type="ECO:0000256" key="1">
    <source>
        <dbReference type="ARBA" id="ARBA00006484"/>
    </source>
</evidence>